<dbReference type="PANTHER" id="PTHR43046:SF14">
    <property type="entry name" value="MUTT_NUDIX FAMILY PROTEIN"/>
    <property type="match status" value="1"/>
</dbReference>
<gene>
    <name evidence="4" type="ORF">PCC79_09390</name>
</gene>
<dbReference type="RefSeq" id="WP_342371665.1">
    <property type="nucleotide sequence ID" value="NZ_CP115965.1"/>
</dbReference>
<dbReference type="Proteomes" id="UP001434337">
    <property type="component" value="Chromosome"/>
</dbReference>
<accession>A0ABZ3C2L3</accession>
<protein>
    <submittedName>
        <fullName evidence="4">NUDIX domain-containing protein</fullName>
    </submittedName>
</protein>
<dbReference type="SUPFAM" id="SSF55729">
    <property type="entry name" value="Acyl-CoA N-acyltransferases (Nat)"/>
    <property type="match status" value="1"/>
</dbReference>
<dbReference type="Pfam" id="PF00293">
    <property type="entry name" value="NUDIX"/>
    <property type="match status" value="1"/>
</dbReference>
<dbReference type="Gene3D" id="3.40.630.30">
    <property type="match status" value="1"/>
</dbReference>
<keyword evidence="5" id="KW-1185">Reference proteome</keyword>
<dbReference type="InterPro" id="IPR015797">
    <property type="entry name" value="NUDIX_hydrolase-like_dom_sf"/>
</dbReference>
<proteinExistence type="predicted"/>
<dbReference type="Gene3D" id="3.90.79.10">
    <property type="entry name" value="Nucleoside Triphosphate Pyrophosphohydrolase"/>
    <property type="match status" value="1"/>
</dbReference>
<dbReference type="InterPro" id="IPR020084">
    <property type="entry name" value="NUDIX_hydrolase_CS"/>
</dbReference>
<dbReference type="PANTHER" id="PTHR43046">
    <property type="entry name" value="GDP-MANNOSE MANNOSYL HYDROLASE"/>
    <property type="match status" value="1"/>
</dbReference>
<evidence type="ECO:0000313" key="4">
    <source>
        <dbReference type="EMBL" id="WZW97133.1"/>
    </source>
</evidence>
<evidence type="ECO:0000256" key="1">
    <source>
        <dbReference type="ARBA" id="ARBA00001946"/>
    </source>
</evidence>
<feature type="domain" description="Nudix hydrolase" evidence="3">
    <location>
        <begin position="116"/>
        <end position="246"/>
    </location>
</feature>
<keyword evidence="2" id="KW-0378">Hydrolase</keyword>
<reference evidence="4 5" key="1">
    <citation type="journal article" date="2023" name="Environ Microbiome">
        <title>A coral-associated actinobacterium mitigates coral bleaching under heat stress.</title>
        <authorList>
            <person name="Li J."/>
            <person name="Zou Y."/>
            <person name="Li Q."/>
            <person name="Zhang J."/>
            <person name="Bourne D.G."/>
            <person name="Lyu Y."/>
            <person name="Liu C."/>
            <person name="Zhang S."/>
        </authorList>
    </citation>
    <scope>NUCLEOTIDE SEQUENCE [LARGE SCALE GENOMIC DNA]</scope>
    <source>
        <strain evidence="4 5">SCSIO 13291</strain>
    </source>
</reference>
<dbReference type="InterPro" id="IPR000086">
    <property type="entry name" value="NUDIX_hydrolase_dom"/>
</dbReference>
<dbReference type="CDD" id="cd18876">
    <property type="entry name" value="NUDIX_Hydrolase"/>
    <property type="match status" value="1"/>
</dbReference>
<organism evidence="4 5">
    <name type="scientific">Propioniciclava soli</name>
    <dbReference type="NCBI Taxonomy" id="2775081"/>
    <lineage>
        <taxon>Bacteria</taxon>
        <taxon>Bacillati</taxon>
        <taxon>Actinomycetota</taxon>
        <taxon>Actinomycetes</taxon>
        <taxon>Propionibacteriales</taxon>
        <taxon>Propionibacteriaceae</taxon>
        <taxon>Propioniciclava</taxon>
    </lineage>
</organism>
<name>A0ABZ3C2L3_9ACTN</name>
<dbReference type="PROSITE" id="PS51462">
    <property type="entry name" value="NUDIX"/>
    <property type="match status" value="1"/>
</dbReference>
<evidence type="ECO:0000256" key="2">
    <source>
        <dbReference type="ARBA" id="ARBA00022801"/>
    </source>
</evidence>
<dbReference type="EMBL" id="CP115965">
    <property type="protein sequence ID" value="WZW97133.1"/>
    <property type="molecule type" value="Genomic_DNA"/>
</dbReference>
<evidence type="ECO:0000259" key="3">
    <source>
        <dbReference type="PROSITE" id="PS51462"/>
    </source>
</evidence>
<sequence length="264" mass="28607">MEPPQVMVWLLREGSEGILTWEPTDDRAGLERGLAKAVQEGFGVAQLHRLSAKVDPSDAVGRRALHRQGFRLEGRLRGAVPHPDQTFGDAVLYARLADDTTQGRDGFTAVMNTVTPRKRLIAHALVTDAAGNVLLCATSFKPDWELPGGIVEPFESPVTGLRREMAEEMGWAPTVHGPLVVDWLRPYLGWEDAVELVFATEPVAEAERGLATPDGVEILALHWVPPAVLDAHMTPFGAARARSALRALAEGTTLYTEGGELLGP</sequence>
<dbReference type="PROSITE" id="PS00893">
    <property type="entry name" value="NUDIX_BOX"/>
    <property type="match status" value="1"/>
</dbReference>
<dbReference type="SUPFAM" id="SSF55811">
    <property type="entry name" value="Nudix"/>
    <property type="match status" value="1"/>
</dbReference>
<evidence type="ECO:0000313" key="5">
    <source>
        <dbReference type="Proteomes" id="UP001434337"/>
    </source>
</evidence>
<comment type="cofactor">
    <cofactor evidence="1">
        <name>Mg(2+)</name>
        <dbReference type="ChEBI" id="CHEBI:18420"/>
    </cofactor>
</comment>
<dbReference type="InterPro" id="IPR016181">
    <property type="entry name" value="Acyl_CoA_acyltransferase"/>
</dbReference>